<dbReference type="PROSITE" id="PS00666">
    <property type="entry name" value="DHDPS_2"/>
    <property type="match status" value="1"/>
</dbReference>
<dbReference type="GO" id="GO:0009089">
    <property type="term" value="P:lysine biosynthetic process via diaminopimelate"/>
    <property type="evidence" value="ECO:0007669"/>
    <property type="project" value="UniProtKB-UniRule"/>
</dbReference>
<comment type="function">
    <text evidence="1 12">Catalyzes the condensation of (S)-aspartate-beta-semialdehyde [(S)-ASA] and pyruvate to 4-hydroxy-tetrahydrodipicolinate (HTPA).</text>
</comment>
<dbReference type="GO" id="GO:0019877">
    <property type="term" value="P:diaminopimelate biosynthetic process"/>
    <property type="evidence" value="ECO:0007669"/>
    <property type="project" value="UniProtKB-UniRule"/>
</dbReference>
<dbReference type="SUPFAM" id="SSF51569">
    <property type="entry name" value="Aldolase"/>
    <property type="match status" value="1"/>
</dbReference>
<dbReference type="Gene3D" id="3.20.20.70">
    <property type="entry name" value="Aldolase class I"/>
    <property type="match status" value="1"/>
</dbReference>
<keyword evidence="7 12" id="KW-0220">Diaminopimelate biosynthesis</keyword>
<evidence type="ECO:0000256" key="12">
    <source>
        <dbReference type="HAMAP-Rule" id="MF_00418"/>
    </source>
</evidence>
<evidence type="ECO:0000256" key="2">
    <source>
        <dbReference type="ARBA" id="ARBA00005120"/>
    </source>
</evidence>
<keyword evidence="6 12" id="KW-0028">Amino-acid biosynthesis</keyword>
<evidence type="ECO:0000256" key="6">
    <source>
        <dbReference type="ARBA" id="ARBA00022605"/>
    </source>
</evidence>
<dbReference type="CDD" id="cd00950">
    <property type="entry name" value="DHDPS"/>
    <property type="match status" value="1"/>
</dbReference>
<dbReference type="PIRSF" id="PIRSF001365">
    <property type="entry name" value="DHDPS"/>
    <property type="match status" value="1"/>
</dbReference>
<dbReference type="PATRIC" id="fig|1123384.7.peg.1717"/>
<feature type="binding site" evidence="12 15">
    <location>
        <position position="44"/>
    </location>
    <ligand>
        <name>pyruvate</name>
        <dbReference type="ChEBI" id="CHEBI:15361"/>
    </ligand>
</feature>
<comment type="catalytic activity">
    <reaction evidence="11 12">
        <text>L-aspartate 4-semialdehyde + pyruvate = (2S,4S)-4-hydroxy-2,3,4,5-tetrahydrodipicolinate + H2O + H(+)</text>
        <dbReference type="Rhea" id="RHEA:34171"/>
        <dbReference type="ChEBI" id="CHEBI:15361"/>
        <dbReference type="ChEBI" id="CHEBI:15377"/>
        <dbReference type="ChEBI" id="CHEBI:15378"/>
        <dbReference type="ChEBI" id="CHEBI:67139"/>
        <dbReference type="ChEBI" id="CHEBI:537519"/>
        <dbReference type="EC" id="4.3.3.7"/>
    </reaction>
</comment>
<dbReference type="InterPro" id="IPR002220">
    <property type="entry name" value="DapA-like"/>
</dbReference>
<evidence type="ECO:0000313" key="16">
    <source>
        <dbReference type="EMBL" id="AJC74228.1"/>
    </source>
</evidence>
<evidence type="ECO:0000256" key="13">
    <source>
        <dbReference type="PIRNR" id="PIRNR001365"/>
    </source>
</evidence>
<evidence type="ECO:0000256" key="7">
    <source>
        <dbReference type="ARBA" id="ARBA00022915"/>
    </source>
</evidence>
<keyword evidence="10 12" id="KW-0704">Schiff base</keyword>
<dbReference type="AlphaFoldDB" id="A0A0X1KSD4"/>
<comment type="caution">
    <text evidence="12">Was originally thought to be a dihydrodipicolinate synthase (DHDPS), catalyzing the condensation of (S)-aspartate-beta-semialdehyde [(S)-ASA] and pyruvate to dihydrodipicolinate (DHDP). However, it was shown in E.coli that the product of the enzymatic reaction is not dihydrodipicolinate but in fact (4S)-4-hydroxy-2,3,4,5-tetrahydro-(2S)-dipicolinic acid (HTPA), and that the consecutive dehydration reaction leading to DHDP is not spontaneous but catalyzed by DapB.</text>
</comment>
<evidence type="ECO:0000256" key="10">
    <source>
        <dbReference type="ARBA" id="ARBA00023270"/>
    </source>
</evidence>
<comment type="similarity">
    <text evidence="3 12 13">Belongs to the DapA family.</text>
</comment>
<dbReference type="SMART" id="SM01130">
    <property type="entry name" value="DHDPS"/>
    <property type="match status" value="1"/>
</dbReference>
<dbReference type="STRING" id="1123384.AJ81_08570"/>
<dbReference type="HAMAP" id="MF_00418">
    <property type="entry name" value="DapA"/>
    <property type="match status" value="1"/>
</dbReference>
<protein>
    <recommendedName>
        <fullName evidence="4 12">4-hydroxy-tetrahydrodipicolinate synthase</fullName>
        <shortName evidence="12">HTPA synthase</shortName>
        <ecNumber evidence="4 12">4.3.3.7</ecNumber>
    </recommendedName>
</protein>
<keyword evidence="8 12" id="KW-0457">Lysine biosynthesis</keyword>
<feature type="binding site" evidence="12 15">
    <location>
        <position position="204"/>
    </location>
    <ligand>
        <name>pyruvate</name>
        <dbReference type="ChEBI" id="CHEBI:15361"/>
    </ligand>
</feature>
<keyword evidence="17" id="KW-1185">Reference proteome</keyword>
<dbReference type="GO" id="GO:0008840">
    <property type="term" value="F:4-hydroxy-tetrahydrodipicolinate synthase activity"/>
    <property type="evidence" value="ECO:0007669"/>
    <property type="project" value="UniProtKB-UniRule"/>
</dbReference>
<accession>A0A0X1KSD4</accession>
<evidence type="ECO:0000256" key="11">
    <source>
        <dbReference type="ARBA" id="ARBA00047836"/>
    </source>
</evidence>
<evidence type="ECO:0000256" key="15">
    <source>
        <dbReference type="PIRSR" id="PIRSR001365-2"/>
    </source>
</evidence>
<dbReference type="NCBIfam" id="TIGR00674">
    <property type="entry name" value="dapA"/>
    <property type="match status" value="1"/>
</dbReference>
<evidence type="ECO:0000313" key="17">
    <source>
        <dbReference type="Proteomes" id="UP000077469"/>
    </source>
</evidence>
<sequence>MFVGVGTAIVTPFKGGEVDHESYKKLVEWQLDSGVKAIVVAGTTGEGATLRIDERERLVSVTKEICEKRAQVIVGTGTNDTRKTLELSLSAVKNGADAVLVVTPYYNKPTQEGLYAHYRYLSERIDIPIIIYNVPSRTSVNIAPETVARLANDCKNIRAIKEANQDISQSDEILKLTRNMDFYVYSGNDDRTFHMLCAGAKGVISVASNVIPHRMVEMVNAIFEGNLRKARELHFKYLELFKSLFVETNPMPVKAALHLMGRIENEFRLPLVPPKQSTVDQLRRTLFELEVVK</sequence>
<dbReference type="RefSeq" id="WP_031505127.1">
    <property type="nucleotide sequence ID" value="NC_022795.1"/>
</dbReference>
<evidence type="ECO:0000256" key="14">
    <source>
        <dbReference type="PIRSR" id="PIRSR001365-1"/>
    </source>
</evidence>
<dbReference type="PROSITE" id="PS00665">
    <property type="entry name" value="DHDPS_1"/>
    <property type="match status" value="1"/>
</dbReference>
<proteinExistence type="inferred from homology"/>
<dbReference type="GO" id="GO:0005829">
    <property type="term" value="C:cytosol"/>
    <property type="evidence" value="ECO:0007669"/>
    <property type="project" value="TreeGrafter"/>
</dbReference>
<dbReference type="PaxDb" id="1123384-AJ81_08570"/>
<evidence type="ECO:0000256" key="4">
    <source>
        <dbReference type="ARBA" id="ARBA00012086"/>
    </source>
</evidence>
<evidence type="ECO:0000256" key="1">
    <source>
        <dbReference type="ARBA" id="ARBA00003294"/>
    </source>
</evidence>
<dbReference type="PRINTS" id="PR00146">
    <property type="entry name" value="DHPICSNTHASE"/>
</dbReference>
<dbReference type="Proteomes" id="UP000077469">
    <property type="component" value="Chromosome"/>
</dbReference>
<organism evidence="16 17">
    <name type="scientific">Pseudothermotoga hypogea DSM 11164 = NBRC 106472</name>
    <dbReference type="NCBI Taxonomy" id="1123384"/>
    <lineage>
        <taxon>Bacteria</taxon>
        <taxon>Thermotogati</taxon>
        <taxon>Thermotogota</taxon>
        <taxon>Thermotogae</taxon>
        <taxon>Thermotogales</taxon>
        <taxon>Thermotogaceae</taxon>
        <taxon>Pseudothermotoga</taxon>
    </lineage>
</organism>
<reference evidence="16 17" key="1">
    <citation type="submission" date="2014-01" db="EMBL/GenBank/DDBJ databases">
        <title>Genome sequencing of Thermotog hypogea.</title>
        <authorList>
            <person name="Zhang X."/>
            <person name="Alvare G."/>
            <person name="Fristensky B."/>
            <person name="Chen L."/>
            <person name="Suen T."/>
            <person name="Chen Q."/>
            <person name="Ma K."/>
        </authorList>
    </citation>
    <scope>NUCLEOTIDE SEQUENCE [LARGE SCALE GENOMIC DNA]</scope>
    <source>
        <strain evidence="16 17">DSM 11164</strain>
    </source>
</reference>
<feature type="site" description="Part of a proton relay during catalysis" evidence="12">
    <location>
        <position position="106"/>
    </location>
</feature>
<feature type="active site" description="Proton donor/acceptor" evidence="12 14">
    <location>
        <position position="132"/>
    </location>
</feature>
<evidence type="ECO:0000256" key="8">
    <source>
        <dbReference type="ARBA" id="ARBA00023154"/>
    </source>
</evidence>
<keyword evidence="9 12" id="KW-0456">Lyase</keyword>
<dbReference type="KEGG" id="phy:AJ81_08570"/>
<evidence type="ECO:0000256" key="5">
    <source>
        <dbReference type="ARBA" id="ARBA00022490"/>
    </source>
</evidence>
<evidence type="ECO:0000256" key="3">
    <source>
        <dbReference type="ARBA" id="ARBA00007592"/>
    </source>
</evidence>
<gene>
    <name evidence="12" type="primary">dapA</name>
    <name evidence="16" type="ORF">AJ81_08570</name>
</gene>
<dbReference type="InterPro" id="IPR020625">
    <property type="entry name" value="Schiff_base-form_aldolases_AS"/>
</dbReference>
<comment type="subcellular location">
    <subcellularLocation>
        <location evidence="12">Cytoplasm</location>
    </subcellularLocation>
</comment>
<keyword evidence="5 12" id="KW-0963">Cytoplasm</keyword>
<dbReference type="PANTHER" id="PTHR12128:SF66">
    <property type="entry name" value="4-HYDROXY-2-OXOGLUTARATE ALDOLASE, MITOCHONDRIAL"/>
    <property type="match status" value="1"/>
</dbReference>
<dbReference type="EC" id="4.3.3.7" evidence="4 12"/>
<dbReference type="Pfam" id="PF00701">
    <property type="entry name" value="DHDPS"/>
    <property type="match status" value="1"/>
</dbReference>
<comment type="subunit">
    <text evidence="12">Homotetramer; dimer of dimers.</text>
</comment>
<dbReference type="InterPro" id="IPR005263">
    <property type="entry name" value="DapA"/>
</dbReference>
<dbReference type="OrthoDB" id="9782828at2"/>
<dbReference type="UniPathway" id="UPA00034">
    <property type="reaction ID" value="UER00017"/>
</dbReference>
<dbReference type="PANTHER" id="PTHR12128">
    <property type="entry name" value="DIHYDRODIPICOLINATE SYNTHASE"/>
    <property type="match status" value="1"/>
</dbReference>
<feature type="site" description="Part of a proton relay during catalysis" evidence="12">
    <location>
        <position position="43"/>
    </location>
</feature>
<dbReference type="InterPro" id="IPR013785">
    <property type="entry name" value="Aldolase_TIM"/>
</dbReference>
<comment type="pathway">
    <text evidence="2 12">Amino-acid biosynthesis; L-lysine biosynthesis via DAP pathway; (S)-tetrahydrodipicolinate from L-aspartate: step 3/4.</text>
</comment>
<feature type="active site" description="Schiff-base intermediate with substrate" evidence="12 14">
    <location>
        <position position="161"/>
    </location>
</feature>
<evidence type="ECO:0000256" key="9">
    <source>
        <dbReference type="ARBA" id="ARBA00023239"/>
    </source>
</evidence>
<name>A0A0X1KSD4_9THEM</name>
<dbReference type="InterPro" id="IPR020624">
    <property type="entry name" value="Schiff_base-form_aldolases_CS"/>
</dbReference>
<dbReference type="EMBL" id="CP007141">
    <property type="protein sequence ID" value="AJC74228.1"/>
    <property type="molecule type" value="Genomic_DNA"/>
</dbReference>